<sequence>MTFNPLIDPTTLGHVQSLRDHAKAFLEAGLCASAKLHATILLESLSQAGAPLYDPAIRSVALHARATLARACAQDGELQRALIHFEMAIAVIRTLSLGFSTASLSAEDVLIVQDGALAHEQAGHGLEGVHWILNVVPEQLRTGKMLSFVMRHGSHAQKRQACHALLIRHPTSPELLNQFFAFGGKPEDLDILLMDHPPPTPVLPFTRTLWRATYAAFQSQFSAIQPTLLPPAAPSASPSTFSFLTCPSPDLLVHLGICAIRTLDVRTAIAHFERALKVDGFLVRGMDWYALALYEAGKKTDVRHLAQDVAQRAPVGAPEVANVRLIASFATLAFDEKLVAEVTSNAVAAASISGHASSGSNAGASACWVPPLAPYLHGHMHLVRGQYAKARDAFRPLTKSRVLRDLLVFRGCVTATIEWIEDDRERAHQMHLGQGWAPPRGCMGADEVERLKREALHVLGELQGAYGSLVDANVLVARALVVVGNEAQWQEVARHMGELCAAQPGNKLAVVAAVKALIACKRSSEAKQVLDKHRAYLPASVYWHQLAKVHISTDSVTDAAAALAEAYAADQENTRLRRELHNLIQVQKRMHTRPEDATAMSTTGAPISSQAEGLEESQPNDLMPLTALDPMDNGEEEEEDYESDSDGL</sequence>
<dbReference type="OrthoDB" id="308440at2759"/>
<comment type="caution">
    <text evidence="2">The sequence shown here is derived from an EMBL/GenBank/DDBJ whole genome shotgun (WGS) entry which is preliminary data.</text>
</comment>
<proteinExistence type="predicted"/>
<dbReference type="SMART" id="SM00028">
    <property type="entry name" value="TPR"/>
    <property type="match status" value="3"/>
</dbReference>
<protein>
    <submittedName>
        <fullName evidence="2">Uncharacterized protein</fullName>
    </submittedName>
</protein>
<evidence type="ECO:0000313" key="2">
    <source>
        <dbReference type="EMBL" id="ORZ39409.1"/>
    </source>
</evidence>
<keyword evidence="3" id="KW-1185">Reference proteome</keyword>
<evidence type="ECO:0000313" key="3">
    <source>
        <dbReference type="Proteomes" id="UP000193411"/>
    </source>
</evidence>
<dbReference type="SUPFAM" id="SSF48452">
    <property type="entry name" value="TPR-like"/>
    <property type="match status" value="1"/>
</dbReference>
<accession>A0A1Y2HY24</accession>
<feature type="compositionally biased region" description="Acidic residues" evidence="1">
    <location>
        <begin position="632"/>
        <end position="648"/>
    </location>
</feature>
<dbReference type="Proteomes" id="UP000193411">
    <property type="component" value="Unassembled WGS sequence"/>
</dbReference>
<organism evidence="2 3">
    <name type="scientific">Catenaria anguillulae PL171</name>
    <dbReference type="NCBI Taxonomy" id="765915"/>
    <lineage>
        <taxon>Eukaryota</taxon>
        <taxon>Fungi</taxon>
        <taxon>Fungi incertae sedis</taxon>
        <taxon>Blastocladiomycota</taxon>
        <taxon>Blastocladiomycetes</taxon>
        <taxon>Blastocladiales</taxon>
        <taxon>Catenariaceae</taxon>
        <taxon>Catenaria</taxon>
    </lineage>
</organism>
<name>A0A1Y2HY24_9FUNG</name>
<reference evidence="2 3" key="1">
    <citation type="submission" date="2016-07" db="EMBL/GenBank/DDBJ databases">
        <title>Pervasive Adenine N6-methylation of Active Genes in Fungi.</title>
        <authorList>
            <consortium name="DOE Joint Genome Institute"/>
            <person name="Mondo S.J."/>
            <person name="Dannebaum R.O."/>
            <person name="Kuo R.C."/>
            <person name="Labutti K."/>
            <person name="Haridas S."/>
            <person name="Kuo A."/>
            <person name="Salamov A."/>
            <person name="Ahrendt S.R."/>
            <person name="Lipzen A."/>
            <person name="Sullivan W."/>
            <person name="Andreopoulos W.B."/>
            <person name="Clum A."/>
            <person name="Lindquist E."/>
            <person name="Daum C."/>
            <person name="Ramamoorthy G.K."/>
            <person name="Gryganskyi A."/>
            <person name="Culley D."/>
            <person name="Magnuson J.K."/>
            <person name="James T.Y."/>
            <person name="O'Malley M.A."/>
            <person name="Stajich J.E."/>
            <person name="Spatafora J.W."/>
            <person name="Visel A."/>
            <person name="Grigoriev I.V."/>
        </authorList>
    </citation>
    <scope>NUCLEOTIDE SEQUENCE [LARGE SCALE GENOMIC DNA]</scope>
    <source>
        <strain evidence="2 3">PL171</strain>
    </source>
</reference>
<dbReference type="Gene3D" id="1.25.40.10">
    <property type="entry name" value="Tetratricopeptide repeat domain"/>
    <property type="match status" value="1"/>
</dbReference>
<feature type="region of interest" description="Disordered" evidence="1">
    <location>
        <begin position="589"/>
        <end position="648"/>
    </location>
</feature>
<dbReference type="InterPro" id="IPR019734">
    <property type="entry name" value="TPR_rpt"/>
</dbReference>
<dbReference type="EMBL" id="MCFL01000005">
    <property type="protein sequence ID" value="ORZ39409.1"/>
    <property type="molecule type" value="Genomic_DNA"/>
</dbReference>
<dbReference type="AlphaFoldDB" id="A0A1Y2HY24"/>
<dbReference type="InterPro" id="IPR011990">
    <property type="entry name" value="TPR-like_helical_dom_sf"/>
</dbReference>
<evidence type="ECO:0000256" key="1">
    <source>
        <dbReference type="SAM" id="MobiDB-lite"/>
    </source>
</evidence>
<gene>
    <name evidence="2" type="ORF">BCR44DRAFT_42777</name>
</gene>
<feature type="compositionally biased region" description="Polar residues" evidence="1">
    <location>
        <begin position="599"/>
        <end position="611"/>
    </location>
</feature>